<gene>
    <name evidence="2" type="ORF">DFP72DRAFT_1070857</name>
</gene>
<proteinExistence type="predicted"/>
<evidence type="ECO:0000313" key="3">
    <source>
        <dbReference type="Proteomes" id="UP000521943"/>
    </source>
</evidence>
<evidence type="ECO:0000313" key="2">
    <source>
        <dbReference type="EMBL" id="KAF6751821.1"/>
    </source>
</evidence>
<feature type="region of interest" description="Disordered" evidence="1">
    <location>
        <begin position="1"/>
        <end position="26"/>
    </location>
</feature>
<feature type="compositionally biased region" description="Acidic residues" evidence="1">
    <location>
        <begin position="313"/>
        <end position="322"/>
    </location>
</feature>
<dbReference type="OrthoDB" id="3048394at2759"/>
<protein>
    <submittedName>
        <fullName evidence="2">Uncharacterized protein</fullName>
    </submittedName>
</protein>
<reference evidence="2 3" key="1">
    <citation type="submission" date="2020-07" db="EMBL/GenBank/DDBJ databases">
        <title>Comparative genomics of pyrophilous fungi reveals a link between fire events and developmental genes.</title>
        <authorList>
            <consortium name="DOE Joint Genome Institute"/>
            <person name="Steindorff A.S."/>
            <person name="Carver A."/>
            <person name="Calhoun S."/>
            <person name="Stillman K."/>
            <person name="Liu H."/>
            <person name="Lipzen A."/>
            <person name="Pangilinan J."/>
            <person name="Labutti K."/>
            <person name="Bruns T.D."/>
            <person name="Grigoriev I.V."/>
        </authorList>
    </citation>
    <scope>NUCLEOTIDE SEQUENCE [LARGE SCALE GENOMIC DNA]</scope>
    <source>
        <strain evidence="2 3">CBS 144469</strain>
    </source>
</reference>
<feature type="region of interest" description="Disordered" evidence="1">
    <location>
        <begin position="303"/>
        <end position="348"/>
    </location>
</feature>
<sequence length="348" mass="39518">MPRISGSNSPYLRRSPPSLRYNARRDSHNRPALRADHFLRQIQARHIHTPSSSPAILQYDSGTGELAPWYWPGDRATGRHLPPDELQDHRRTHKFRAPCCLCSLLDDVPYVEAEIAVVESLPLPHADREQNRTVMHGEYVAACATNRCGYFICLERFYELNGLRLHVYEERDVPRPVEVLANITEVPESFRNGDGLFQVMPDVMRRGSSALMTIEDLSTALERRGCLMSDLMMGIPDSRFWELFVQCQRCATVMLREPFSAFHQCNGSSLTMRFTHRPAWVPESCRSRAGPSYHHNSAYDTLTEIESASSESDREDDSDLEPVAEAASSDDPPAMIDILNDAFNNRPN</sequence>
<accession>A0A8H6M4F0</accession>
<name>A0A8H6M4F0_9AGAR</name>
<dbReference type="AlphaFoldDB" id="A0A8H6M4F0"/>
<dbReference type="EMBL" id="JACGCI010000047">
    <property type="protein sequence ID" value="KAF6751821.1"/>
    <property type="molecule type" value="Genomic_DNA"/>
</dbReference>
<dbReference type="Proteomes" id="UP000521943">
    <property type="component" value="Unassembled WGS sequence"/>
</dbReference>
<feature type="compositionally biased region" description="Polar residues" evidence="1">
    <location>
        <begin position="1"/>
        <end position="10"/>
    </location>
</feature>
<keyword evidence="3" id="KW-1185">Reference proteome</keyword>
<evidence type="ECO:0000256" key="1">
    <source>
        <dbReference type="SAM" id="MobiDB-lite"/>
    </source>
</evidence>
<comment type="caution">
    <text evidence="2">The sequence shown here is derived from an EMBL/GenBank/DDBJ whole genome shotgun (WGS) entry which is preliminary data.</text>
</comment>
<organism evidence="2 3">
    <name type="scientific">Ephemerocybe angulata</name>
    <dbReference type="NCBI Taxonomy" id="980116"/>
    <lineage>
        <taxon>Eukaryota</taxon>
        <taxon>Fungi</taxon>
        <taxon>Dikarya</taxon>
        <taxon>Basidiomycota</taxon>
        <taxon>Agaricomycotina</taxon>
        <taxon>Agaricomycetes</taxon>
        <taxon>Agaricomycetidae</taxon>
        <taxon>Agaricales</taxon>
        <taxon>Agaricineae</taxon>
        <taxon>Psathyrellaceae</taxon>
        <taxon>Ephemerocybe</taxon>
    </lineage>
</organism>